<dbReference type="PANTHER" id="PTHR28026">
    <property type="entry name" value="DUF962 DOMAIN PROTEIN (AFU_ORTHOLOGUE AFUA_8G05310)"/>
    <property type="match status" value="1"/>
</dbReference>
<gene>
    <name evidence="2" type="ORF">DICPUDRAFT_88308</name>
</gene>
<name>F0ZNL0_DICPU</name>
<dbReference type="GO" id="GO:0005783">
    <property type="term" value="C:endoplasmic reticulum"/>
    <property type="evidence" value="ECO:0000318"/>
    <property type="project" value="GO_Central"/>
</dbReference>
<dbReference type="FunCoup" id="F0ZNL0">
    <property type="interactions" value="4"/>
</dbReference>
<dbReference type="OrthoDB" id="2124888at2759"/>
<sequence length="163" mass="18474">MVLFNLLDQYGFYAVHHNNKINKLLHIVVIPVVIFTFRISTLVALALSSYCVYLDTKIGVITSIWIMLTDYLANSKIDNLGLEKATTDGISLLGISLVLLIIGHLIFEGITPGLPSEPLAMFVAPLFITMELLFMLGFLNQQRLKFQCRINSYCKYRIIYINL</sequence>
<dbReference type="Proteomes" id="UP000001064">
    <property type="component" value="Unassembled WGS sequence"/>
</dbReference>
<dbReference type="InParanoid" id="F0ZNL0"/>
<dbReference type="OMA" id="ITSIWIM"/>
<feature type="transmembrane region" description="Helical" evidence="1">
    <location>
        <begin position="85"/>
        <end position="107"/>
    </location>
</feature>
<evidence type="ECO:0000256" key="1">
    <source>
        <dbReference type="SAM" id="Phobius"/>
    </source>
</evidence>
<dbReference type="GO" id="GO:0016020">
    <property type="term" value="C:membrane"/>
    <property type="evidence" value="ECO:0007669"/>
    <property type="project" value="GOC"/>
</dbReference>
<accession>F0ZNL0</accession>
<dbReference type="PANTHER" id="PTHR28026:SF2">
    <property type="entry name" value="DUF962 DOMAIN-CONTAINING PROTEIN"/>
    <property type="match status" value="1"/>
</dbReference>
<keyword evidence="1" id="KW-1133">Transmembrane helix</keyword>
<dbReference type="VEuPathDB" id="AmoebaDB:DICPUDRAFT_88308"/>
<keyword evidence="1" id="KW-0472">Membrane</keyword>
<evidence type="ECO:0000313" key="2">
    <source>
        <dbReference type="EMBL" id="EGC34461.1"/>
    </source>
</evidence>
<keyword evidence="1" id="KW-0812">Transmembrane</keyword>
<dbReference type="EMBL" id="GL871096">
    <property type="protein sequence ID" value="EGC34461.1"/>
    <property type="molecule type" value="Genomic_DNA"/>
</dbReference>
<feature type="transmembrane region" description="Helical" evidence="1">
    <location>
        <begin position="24"/>
        <end position="47"/>
    </location>
</feature>
<keyword evidence="3" id="KW-1185">Reference proteome</keyword>
<dbReference type="GeneID" id="10499768"/>
<dbReference type="AlphaFoldDB" id="F0ZNL0"/>
<proteinExistence type="predicted"/>
<dbReference type="GO" id="GO:0046521">
    <property type="term" value="P:sphingoid catabolic process"/>
    <property type="evidence" value="ECO:0000318"/>
    <property type="project" value="GO_Central"/>
</dbReference>
<dbReference type="RefSeq" id="XP_003288996.1">
    <property type="nucleotide sequence ID" value="XM_003288948.1"/>
</dbReference>
<dbReference type="Pfam" id="PF06127">
    <property type="entry name" value="Mpo1-like"/>
    <property type="match status" value="1"/>
</dbReference>
<evidence type="ECO:0000313" key="3">
    <source>
        <dbReference type="Proteomes" id="UP000001064"/>
    </source>
</evidence>
<dbReference type="InterPro" id="IPR009305">
    <property type="entry name" value="Mpo1-like"/>
</dbReference>
<feature type="transmembrane region" description="Helical" evidence="1">
    <location>
        <begin position="119"/>
        <end position="139"/>
    </location>
</feature>
<organism evidence="2 3">
    <name type="scientific">Dictyostelium purpureum</name>
    <name type="common">Slime mold</name>
    <dbReference type="NCBI Taxonomy" id="5786"/>
    <lineage>
        <taxon>Eukaryota</taxon>
        <taxon>Amoebozoa</taxon>
        <taxon>Evosea</taxon>
        <taxon>Eumycetozoa</taxon>
        <taxon>Dictyostelia</taxon>
        <taxon>Dictyosteliales</taxon>
        <taxon>Dictyosteliaceae</taxon>
        <taxon>Dictyostelium</taxon>
    </lineage>
</organism>
<protein>
    <submittedName>
        <fullName evidence="2">Uncharacterized protein</fullName>
    </submittedName>
</protein>
<dbReference type="eggNOG" id="ENOG502RHYV">
    <property type="taxonomic scope" value="Eukaryota"/>
</dbReference>
<reference evidence="3" key="1">
    <citation type="journal article" date="2011" name="Genome Biol.">
        <title>Comparative genomics of the social amoebae Dictyostelium discoideum and Dictyostelium purpureum.</title>
        <authorList>
            <consortium name="US DOE Joint Genome Institute (JGI-PGF)"/>
            <person name="Sucgang R."/>
            <person name="Kuo A."/>
            <person name="Tian X."/>
            <person name="Salerno W."/>
            <person name="Parikh A."/>
            <person name="Feasley C.L."/>
            <person name="Dalin E."/>
            <person name="Tu H."/>
            <person name="Huang E."/>
            <person name="Barry K."/>
            <person name="Lindquist E."/>
            <person name="Shapiro H."/>
            <person name="Bruce D."/>
            <person name="Schmutz J."/>
            <person name="Salamov A."/>
            <person name="Fey P."/>
            <person name="Gaudet P."/>
            <person name="Anjard C."/>
            <person name="Babu M.M."/>
            <person name="Basu S."/>
            <person name="Bushmanova Y."/>
            <person name="van der Wel H."/>
            <person name="Katoh-Kurasawa M."/>
            <person name="Dinh C."/>
            <person name="Coutinho P.M."/>
            <person name="Saito T."/>
            <person name="Elias M."/>
            <person name="Schaap P."/>
            <person name="Kay R.R."/>
            <person name="Henrissat B."/>
            <person name="Eichinger L."/>
            <person name="Rivero F."/>
            <person name="Putnam N.H."/>
            <person name="West C.M."/>
            <person name="Loomis W.F."/>
            <person name="Chisholm R.L."/>
            <person name="Shaulsky G."/>
            <person name="Strassmann J.E."/>
            <person name="Queller D.C."/>
            <person name="Kuspa A."/>
            <person name="Grigoriev I.V."/>
        </authorList>
    </citation>
    <scope>NUCLEOTIDE SEQUENCE [LARGE SCALE GENOMIC DNA]</scope>
    <source>
        <strain evidence="3">QSDP1</strain>
    </source>
</reference>
<dbReference type="KEGG" id="dpp:DICPUDRAFT_88308"/>